<keyword evidence="3" id="KW-1185">Reference proteome</keyword>
<dbReference type="Proteomes" id="UP001188597">
    <property type="component" value="Unassembled WGS sequence"/>
</dbReference>
<dbReference type="AlphaFoldDB" id="A0AA88VZA7"/>
<gene>
    <name evidence="2" type="ORF">RJ639_008886</name>
</gene>
<comment type="caution">
    <text evidence="2">The sequence shown here is derived from an EMBL/GenBank/DDBJ whole genome shotgun (WGS) entry which is preliminary data.</text>
</comment>
<proteinExistence type="predicted"/>
<organism evidence="2 3">
    <name type="scientific">Escallonia herrerae</name>
    <dbReference type="NCBI Taxonomy" id="1293975"/>
    <lineage>
        <taxon>Eukaryota</taxon>
        <taxon>Viridiplantae</taxon>
        <taxon>Streptophyta</taxon>
        <taxon>Embryophyta</taxon>
        <taxon>Tracheophyta</taxon>
        <taxon>Spermatophyta</taxon>
        <taxon>Magnoliopsida</taxon>
        <taxon>eudicotyledons</taxon>
        <taxon>Gunneridae</taxon>
        <taxon>Pentapetalae</taxon>
        <taxon>asterids</taxon>
        <taxon>campanulids</taxon>
        <taxon>Escalloniales</taxon>
        <taxon>Escalloniaceae</taxon>
        <taxon>Escallonia</taxon>
    </lineage>
</organism>
<evidence type="ECO:0000313" key="2">
    <source>
        <dbReference type="EMBL" id="KAK3014315.1"/>
    </source>
</evidence>
<reference evidence="2" key="1">
    <citation type="submission" date="2022-12" db="EMBL/GenBank/DDBJ databases">
        <title>Draft genome assemblies for two species of Escallonia (Escalloniales).</title>
        <authorList>
            <person name="Chanderbali A."/>
            <person name="Dervinis C."/>
            <person name="Anghel I."/>
            <person name="Soltis D."/>
            <person name="Soltis P."/>
            <person name="Zapata F."/>
        </authorList>
    </citation>
    <scope>NUCLEOTIDE SEQUENCE</scope>
    <source>
        <strain evidence="2">UCBG64.0493</strain>
        <tissue evidence="2">Leaf</tissue>
    </source>
</reference>
<sequence length="125" mass="13276">MVAVAMVKGVVETCRHMVGVATTYGGGGDGKRGVGDLKTYGRGDNGKGRIGNSEGRRGGGDLESAITESIDQVMYSDLVVSCVYPGALEKREDVQHDTPEVYPKLLKFYPNLSSCGLTEAFRAIS</sequence>
<feature type="compositionally biased region" description="Basic and acidic residues" evidence="1">
    <location>
        <begin position="35"/>
        <end position="47"/>
    </location>
</feature>
<feature type="region of interest" description="Disordered" evidence="1">
    <location>
        <begin position="35"/>
        <end position="62"/>
    </location>
</feature>
<evidence type="ECO:0000256" key="1">
    <source>
        <dbReference type="SAM" id="MobiDB-lite"/>
    </source>
</evidence>
<dbReference type="EMBL" id="JAVXUP010001230">
    <property type="protein sequence ID" value="KAK3014315.1"/>
    <property type="molecule type" value="Genomic_DNA"/>
</dbReference>
<evidence type="ECO:0000313" key="3">
    <source>
        <dbReference type="Proteomes" id="UP001188597"/>
    </source>
</evidence>
<name>A0AA88VZA7_9ASTE</name>
<accession>A0AA88VZA7</accession>
<protein>
    <submittedName>
        <fullName evidence="2">Uncharacterized protein</fullName>
    </submittedName>
</protein>